<gene>
    <name evidence="2" type="ORF">ACFQZW_02270</name>
</gene>
<comment type="caution">
    <text evidence="2">The sequence shown here is derived from an EMBL/GenBank/DDBJ whole genome shotgun (WGS) entry which is preliminary data.</text>
</comment>
<dbReference type="EMBL" id="JBHTIC010000002">
    <property type="protein sequence ID" value="MFD0760901.1"/>
    <property type="molecule type" value="Genomic_DNA"/>
</dbReference>
<evidence type="ECO:0000313" key="2">
    <source>
        <dbReference type="EMBL" id="MFD0760901.1"/>
    </source>
</evidence>
<dbReference type="RefSeq" id="WP_298263423.1">
    <property type="nucleotide sequence ID" value="NZ_JBHTIC010000002.1"/>
</dbReference>
<dbReference type="Proteomes" id="UP001597032">
    <property type="component" value="Unassembled WGS sequence"/>
</dbReference>
<evidence type="ECO:0000313" key="3">
    <source>
        <dbReference type="Proteomes" id="UP001597032"/>
    </source>
</evidence>
<feature type="transmembrane region" description="Helical" evidence="1">
    <location>
        <begin position="61"/>
        <end position="79"/>
    </location>
</feature>
<evidence type="ECO:0000256" key="1">
    <source>
        <dbReference type="SAM" id="Phobius"/>
    </source>
</evidence>
<name>A0ABW2Z291_9FLAO</name>
<organism evidence="2 3">
    <name type="scientific">Lutibacter aestuarii</name>
    <dbReference type="NCBI Taxonomy" id="861111"/>
    <lineage>
        <taxon>Bacteria</taxon>
        <taxon>Pseudomonadati</taxon>
        <taxon>Bacteroidota</taxon>
        <taxon>Flavobacteriia</taxon>
        <taxon>Flavobacteriales</taxon>
        <taxon>Flavobacteriaceae</taxon>
        <taxon>Lutibacter</taxon>
    </lineage>
</organism>
<keyword evidence="1" id="KW-0812">Transmembrane</keyword>
<keyword evidence="1" id="KW-0472">Membrane</keyword>
<keyword evidence="3" id="KW-1185">Reference proteome</keyword>
<keyword evidence="1" id="KW-1133">Transmembrane helix</keyword>
<sequence length="88" mass="10213">MKISNGRVLIFLGVVHSLLGTSPYVFGKQFTGFAHKFYFRISEGLYELPILNSQMNYENFFAFWFCYFGLLLIPLGFLVEEIKQNSLT</sequence>
<proteinExistence type="predicted"/>
<reference evidence="3" key="1">
    <citation type="journal article" date="2019" name="Int. J. Syst. Evol. Microbiol.">
        <title>The Global Catalogue of Microorganisms (GCM) 10K type strain sequencing project: providing services to taxonomists for standard genome sequencing and annotation.</title>
        <authorList>
            <consortium name="The Broad Institute Genomics Platform"/>
            <consortium name="The Broad Institute Genome Sequencing Center for Infectious Disease"/>
            <person name="Wu L."/>
            <person name="Ma J."/>
        </authorList>
    </citation>
    <scope>NUCLEOTIDE SEQUENCE [LARGE SCALE GENOMIC DNA]</scope>
    <source>
        <strain evidence="3">CCUG 60022</strain>
    </source>
</reference>
<protein>
    <submittedName>
        <fullName evidence="2">Uncharacterized protein</fullName>
    </submittedName>
</protein>
<accession>A0ABW2Z291</accession>